<evidence type="ECO:0000256" key="2">
    <source>
        <dbReference type="ARBA" id="ARBA00022692"/>
    </source>
</evidence>
<evidence type="ECO:0000313" key="7">
    <source>
        <dbReference type="EMBL" id="OJJ29786.1"/>
    </source>
</evidence>
<dbReference type="InterPro" id="IPR045863">
    <property type="entry name" value="CorA_TM1_TM2"/>
</dbReference>
<keyword evidence="3 5" id="KW-1133">Transmembrane helix</keyword>
<evidence type="ECO:0000313" key="8">
    <source>
        <dbReference type="Proteomes" id="UP000184383"/>
    </source>
</evidence>
<evidence type="ECO:0000256" key="4">
    <source>
        <dbReference type="ARBA" id="ARBA00023136"/>
    </source>
</evidence>
<evidence type="ECO:0000256" key="3">
    <source>
        <dbReference type="ARBA" id="ARBA00022989"/>
    </source>
</evidence>
<proteinExistence type="predicted"/>
<dbReference type="GeneID" id="63744988"/>
<dbReference type="InterPro" id="IPR058257">
    <property type="entry name" value="CorA-like_dom"/>
</dbReference>
<evidence type="ECO:0000259" key="6">
    <source>
        <dbReference type="Pfam" id="PF26616"/>
    </source>
</evidence>
<gene>
    <name evidence="7" type="ORF">ASPWEDRAFT_122217</name>
</gene>
<organism evidence="7 8">
    <name type="scientific">Aspergillus wentii DTO 134E9</name>
    <dbReference type="NCBI Taxonomy" id="1073089"/>
    <lineage>
        <taxon>Eukaryota</taxon>
        <taxon>Fungi</taxon>
        <taxon>Dikarya</taxon>
        <taxon>Ascomycota</taxon>
        <taxon>Pezizomycotina</taxon>
        <taxon>Eurotiomycetes</taxon>
        <taxon>Eurotiomycetidae</taxon>
        <taxon>Eurotiales</taxon>
        <taxon>Aspergillaceae</taxon>
        <taxon>Aspergillus</taxon>
        <taxon>Aspergillus subgen. Cremei</taxon>
    </lineage>
</organism>
<evidence type="ECO:0000256" key="1">
    <source>
        <dbReference type="ARBA" id="ARBA00004141"/>
    </source>
</evidence>
<dbReference type="SUPFAM" id="SSF144083">
    <property type="entry name" value="Magnesium transport protein CorA, transmembrane region"/>
    <property type="match status" value="1"/>
</dbReference>
<feature type="domain" description="CorA-like transporter" evidence="6">
    <location>
        <begin position="52"/>
        <end position="239"/>
    </location>
</feature>
<dbReference type="RefSeq" id="XP_040683463.1">
    <property type="nucleotide sequence ID" value="XM_040829140.1"/>
</dbReference>
<dbReference type="VEuPathDB" id="FungiDB:ASPWEDRAFT_122217"/>
<dbReference type="OrthoDB" id="5396681at2759"/>
<dbReference type="Pfam" id="PF26616">
    <property type="entry name" value="CorA-like"/>
    <property type="match status" value="1"/>
</dbReference>
<sequence>MEPSYYESIRPHLRHPAFITQPEQAHIHLSENDCKSFPLSGIILTISASNKPHSTLFTNSDIFDAHLTTTPKPRSRIVSICSQNSMQPLGITEKTMRTLMNIYEIDTGFFDLAVSFGDKPRSSDAGHGGMTVKRMEDGSYVIQYLFAYAEEYKTQTTISWTIRQIGVFHRFDPSGRNNLWIFLHAKRNSTIQQQIEESIMQHGHDAGNWCTMHLLVLSYLCNWRWCIRNLGDEIDKTVDIALTLDPSNTNDSRAGLIRLLKPQYLGDKLLPLPARLGVALTIITKLEDINTLVHSKDLSTEAQFQKVSDELSYHKTTLEGHLKSVRVLERKIQGISDLLAVSLTLKNQAVTIEINNQMLRLTNDSIDDNATVKVVTLVTLIYLPASFVSTVLGMNLFDFDSGDDNPNPIFTISRQFWIFVVIAVPLTLLTLGSWYYITRRSLKLRQERAREIYEMKEGMESA</sequence>
<comment type="subcellular location">
    <subcellularLocation>
        <location evidence="1">Membrane</location>
        <topology evidence="1">Multi-pass membrane protein</topology>
    </subcellularLocation>
</comment>
<name>A0A1L9R4E5_ASPWE</name>
<dbReference type="Proteomes" id="UP000184383">
    <property type="component" value="Unassembled WGS sequence"/>
</dbReference>
<feature type="transmembrane region" description="Helical" evidence="5">
    <location>
        <begin position="416"/>
        <end position="437"/>
    </location>
</feature>
<reference evidence="8" key="1">
    <citation type="journal article" date="2017" name="Genome Biol.">
        <title>Comparative genomics reveals high biological diversity and specific adaptations in the industrially and medically important fungal genus Aspergillus.</title>
        <authorList>
            <person name="de Vries R.P."/>
            <person name="Riley R."/>
            <person name="Wiebenga A."/>
            <person name="Aguilar-Osorio G."/>
            <person name="Amillis S."/>
            <person name="Uchima C.A."/>
            <person name="Anderluh G."/>
            <person name="Asadollahi M."/>
            <person name="Askin M."/>
            <person name="Barry K."/>
            <person name="Battaglia E."/>
            <person name="Bayram O."/>
            <person name="Benocci T."/>
            <person name="Braus-Stromeyer S.A."/>
            <person name="Caldana C."/>
            <person name="Canovas D."/>
            <person name="Cerqueira G.C."/>
            <person name="Chen F."/>
            <person name="Chen W."/>
            <person name="Choi C."/>
            <person name="Clum A."/>
            <person name="Dos Santos R.A."/>
            <person name="Damasio A.R."/>
            <person name="Diallinas G."/>
            <person name="Emri T."/>
            <person name="Fekete E."/>
            <person name="Flipphi M."/>
            <person name="Freyberg S."/>
            <person name="Gallo A."/>
            <person name="Gournas C."/>
            <person name="Habgood R."/>
            <person name="Hainaut M."/>
            <person name="Harispe M.L."/>
            <person name="Henrissat B."/>
            <person name="Hilden K.S."/>
            <person name="Hope R."/>
            <person name="Hossain A."/>
            <person name="Karabika E."/>
            <person name="Karaffa L."/>
            <person name="Karanyi Z."/>
            <person name="Krasevec N."/>
            <person name="Kuo A."/>
            <person name="Kusch H."/>
            <person name="LaButti K."/>
            <person name="Lagendijk E.L."/>
            <person name="Lapidus A."/>
            <person name="Levasseur A."/>
            <person name="Lindquist E."/>
            <person name="Lipzen A."/>
            <person name="Logrieco A.F."/>
            <person name="MacCabe A."/>
            <person name="Maekelae M.R."/>
            <person name="Malavazi I."/>
            <person name="Melin P."/>
            <person name="Meyer V."/>
            <person name="Mielnichuk N."/>
            <person name="Miskei M."/>
            <person name="Molnar A.P."/>
            <person name="Mule G."/>
            <person name="Ngan C.Y."/>
            <person name="Orejas M."/>
            <person name="Orosz E."/>
            <person name="Ouedraogo J.P."/>
            <person name="Overkamp K.M."/>
            <person name="Park H.-S."/>
            <person name="Perrone G."/>
            <person name="Piumi F."/>
            <person name="Punt P.J."/>
            <person name="Ram A.F."/>
            <person name="Ramon A."/>
            <person name="Rauscher S."/>
            <person name="Record E."/>
            <person name="Riano-Pachon D.M."/>
            <person name="Robert V."/>
            <person name="Roehrig J."/>
            <person name="Ruller R."/>
            <person name="Salamov A."/>
            <person name="Salih N.S."/>
            <person name="Samson R.A."/>
            <person name="Sandor E."/>
            <person name="Sanguinetti M."/>
            <person name="Schuetze T."/>
            <person name="Sepcic K."/>
            <person name="Shelest E."/>
            <person name="Sherlock G."/>
            <person name="Sophianopoulou V."/>
            <person name="Squina F.M."/>
            <person name="Sun H."/>
            <person name="Susca A."/>
            <person name="Todd R.B."/>
            <person name="Tsang A."/>
            <person name="Unkles S.E."/>
            <person name="van de Wiele N."/>
            <person name="van Rossen-Uffink D."/>
            <person name="Oliveira J.V."/>
            <person name="Vesth T.C."/>
            <person name="Visser J."/>
            <person name="Yu J.-H."/>
            <person name="Zhou M."/>
            <person name="Andersen M.R."/>
            <person name="Archer D.B."/>
            <person name="Baker S.E."/>
            <person name="Benoit I."/>
            <person name="Brakhage A.A."/>
            <person name="Braus G.H."/>
            <person name="Fischer R."/>
            <person name="Frisvad J.C."/>
            <person name="Goldman G.H."/>
            <person name="Houbraken J."/>
            <person name="Oakley B."/>
            <person name="Pocsi I."/>
            <person name="Scazzocchio C."/>
            <person name="Seiboth B."/>
            <person name="vanKuyk P.A."/>
            <person name="Wortman J."/>
            <person name="Dyer P.S."/>
            <person name="Grigoriev I.V."/>
        </authorList>
    </citation>
    <scope>NUCLEOTIDE SEQUENCE [LARGE SCALE GENOMIC DNA]</scope>
    <source>
        <strain evidence="8">DTO 134E9</strain>
    </source>
</reference>
<dbReference type="GO" id="GO:0016020">
    <property type="term" value="C:membrane"/>
    <property type="evidence" value="ECO:0007669"/>
    <property type="project" value="UniProtKB-SubCell"/>
</dbReference>
<evidence type="ECO:0000256" key="5">
    <source>
        <dbReference type="SAM" id="Phobius"/>
    </source>
</evidence>
<accession>A0A1L9R4E5</accession>
<protein>
    <recommendedName>
        <fullName evidence="6">CorA-like transporter domain-containing protein</fullName>
    </recommendedName>
</protein>
<keyword evidence="8" id="KW-1185">Reference proteome</keyword>
<dbReference type="AlphaFoldDB" id="A0A1L9R4E5"/>
<keyword evidence="2 5" id="KW-0812">Transmembrane</keyword>
<dbReference type="EMBL" id="KV878218">
    <property type="protein sequence ID" value="OJJ29786.1"/>
    <property type="molecule type" value="Genomic_DNA"/>
</dbReference>
<keyword evidence="4 5" id="KW-0472">Membrane</keyword>
<dbReference type="Gene3D" id="1.20.58.340">
    <property type="entry name" value="Magnesium transport protein CorA, transmembrane region"/>
    <property type="match status" value="1"/>
</dbReference>
<feature type="transmembrane region" description="Helical" evidence="5">
    <location>
        <begin position="374"/>
        <end position="396"/>
    </location>
</feature>